<feature type="domain" description="HAMP" evidence="14">
    <location>
        <begin position="199"/>
        <end position="252"/>
    </location>
</feature>
<evidence type="ECO:0000256" key="11">
    <source>
        <dbReference type="ARBA" id="ARBA00023136"/>
    </source>
</evidence>
<dbReference type="Pfam" id="PF00672">
    <property type="entry name" value="HAMP"/>
    <property type="match status" value="1"/>
</dbReference>
<keyword evidence="9" id="KW-0067">ATP-binding</keyword>
<sequence>MIRIRTKLMIFFLILLLMMNAVAFIVYHSGGRSIDQYDQFLKRFYLLTTISEETDKVYETLSAYLVERTPDYYRKYLEESNQLKTKQEKLASVVESRFNYLTLENYTNKITSFLEECGIVADAFQKQKIDVYSEHLSEAAKIERYIQQSTLTLTGEELTHYQGFYQNMVQKNHYLQSMGISIFISTFFLGLLFALWFSRGITRPIAKLSAAAREISQGRFDGPDVTATTRDELRFLTKTFNDMRRNIRELISEIRKKSKLDQLLKEMELKHLQNQIHPHFLFNILNTISKTAYLEDAKETQNLIDSTAKLLRHNLGRLEEPTTLGKEVDIIREYFFLQSARFGDRVRFTTEIDERCLSTPVPNLTLQPLIENAFIHGIESLETGAEIRLQIKRHSNFVQVDIIDNGVGMKEAEVRQLLNLDEPNRPKNSQGHSTGLGFKNVAKRLQLFFGIDEPVKIESKPGEGTRISLFIPLNEAESKPSRIIQKGVF</sequence>
<dbReference type="PANTHER" id="PTHR34220">
    <property type="entry name" value="SENSOR HISTIDINE KINASE YPDA"/>
    <property type="match status" value="1"/>
</dbReference>
<evidence type="ECO:0000256" key="7">
    <source>
        <dbReference type="ARBA" id="ARBA00022741"/>
    </source>
</evidence>
<dbReference type="SUPFAM" id="SSF158472">
    <property type="entry name" value="HAMP domain-like"/>
    <property type="match status" value="1"/>
</dbReference>
<dbReference type="GO" id="GO:0004673">
    <property type="term" value="F:protein histidine kinase activity"/>
    <property type="evidence" value="ECO:0007669"/>
    <property type="project" value="UniProtKB-EC"/>
</dbReference>
<dbReference type="InterPro" id="IPR036890">
    <property type="entry name" value="HATPase_C_sf"/>
</dbReference>
<dbReference type="EMBL" id="JBHSFW010000007">
    <property type="protein sequence ID" value="MFC4619345.1"/>
    <property type="molecule type" value="Genomic_DNA"/>
</dbReference>
<feature type="domain" description="Histidine kinase" evidence="13">
    <location>
        <begin position="276"/>
        <end position="475"/>
    </location>
</feature>
<dbReference type="Proteomes" id="UP001596022">
    <property type="component" value="Unassembled WGS sequence"/>
</dbReference>
<dbReference type="SUPFAM" id="SSF55874">
    <property type="entry name" value="ATPase domain of HSP90 chaperone/DNA topoisomerase II/histidine kinase"/>
    <property type="match status" value="1"/>
</dbReference>
<evidence type="ECO:0000256" key="3">
    <source>
        <dbReference type="ARBA" id="ARBA00012438"/>
    </source>
</evidence>
<dbReference type="InterPro" id="IPR050640">
    <property type="entry name" value="Bact_2-comp_sensor_kinase"/>
</dbReference>
<evidence type="ECO:0000256" key="6">
    <source>
        <dbReference type="ARBA" id="ARBA00022679"/>
    </source>
</evidence>
<evidence type="ECO:0000259" key="13">
    <source>
        <dbReference type="PROSITE" id="PS50109"/>
    </source>
</evidence>
<evidence type="ECO:0000313" key="16">
    <source>
        <dbReference type="Proteomes" id="UP001596022"/>
    </source>
</evidence>
<comment type="caution">
    <text evidence="15">The sequence shown here is derived from an EMBL/GenBank/DDBJ whole genome shotgun (WGS) entry which is preliminary data.</text>
</comment>
<keyword evidence="5" id="KW-0597">Phosphoprotein</keyword>
<evidence type="ECO:0000256" key="10">
    <source>
        <dbReference type="ARBA" id="ARBA00023012"/>
    </source>
</evidence>
<dbReference type="Pfam" id="PF02518">
    <property type="entry name" value="HATPase_c"/>
    <property type="match status" value="1"/>
</dbReference>
<evidence type="ECO:0000313" key="15">
    <source>
        <dbReference type="EMBL" id="MFC4619345.1"/>
    </source>
</evidence>
<evidence type="ECO:0000256" key="8">
    <source>
        <dbReference type="ARBA" id="ARBA00022777"/>
    </source>
</evidence>
<dbReference type="RefSeq" id="WP_376846438.1">
    <property type="nucleotide sequence ID" value="NZ_JBHSFW010000007.1"/>
</dbReference>
<evidence type="ECO:0000256" key="5">
    <source>
        <dbReference type="ARBA" id="ARBA00022553"/>
    </source>
</evidence>
<keyword evidence="4" id="KW-1003">Cell membrane</keyword>
<dbReference type="PROSITE" id="PS50109">
    <property type="entry name" value="HIS_KIN"/>
    <property type="match status" value="1"/>
</dbReference>
<dbReference type="CDD" id="cd06225">
    <property type="entry name" value="HAMP"/>
    <property type="match status" value="1"/>
</dbReference>
<dbReference type="PANTHER" id="PTHR34220:SF7">
    <property type="entry name" value="SENSOR HISTIDINE KINASE YPDA"/>
    <property type="match status" value="1"/>
</dbReference>
<dbReference type="Gene3D" id="3.30.565.10">
    <property type="entry name" value="Histidine kinase-like ATPase, C-terminal domain"/>
    <property type="match status" value="1"/>
</dbReference>
<keyword evidence="8 15" id="KW-0418">Kinase</keyword>
<keyword evidence="11 12" id="KW-0472">Membrane</keyword>
<dbReference type="InterPro" id="IPR003660">
    <property type="entry name" value="HAMP_dom"/>
</dbReference>
<dbReference type="EC" id="2.7.13.3" evidence="3"/>
<protein>
    <recommendedName>
        <fullName evidence="3">histidine kinase</fullName>
        <ecNumber evidence="3">2.7.13.3</ecNumber>
    </recommendedName>
</protein>
<organism evidence="15 16">
    <name type="scientific">Camelliibacillus cellulosilyticus</name>
    <dbReference type="NCBI Taxonomy" id="2174486"/>
    <lineage>
        <taxon>Bacteria</taxon>
        <taxon>Bacillati</taxon>
        <taxon>Bacillota</taxon>
        <taxon>Bacilli</taxon>
        <taxon>Bacillales</taxon>
        <taxon>Sporolactobacillaceae</taxon>
        <taxon>Camelliibacillus</taxon>
    </lineage>
</organism>
<keyword evidence="12" id="KW-1133">Transmembrane helix</keyword>
<dbReference type="Gene3D" id="6.10.340.10">
    <property type="match status" value="1"/>
</dbReference>
<keyword evidence="12" id="KW-0812">Transmembrane</keyword>
<proteinExistence type="predicted"/>
<evidence type="ECO:0000256" key="12">
    <source>
        <dbReference type="SAM" id="Phobius"/>
    </source>
</evidence>
<dbReference type="Pfam" id="PF06580">
    <property type="entry name" value="His_kinase"/>
    <property type="match status" value="1"/>
</dbReference>
<keyword evidence="10" id="KW-0902">Two-component regulatory system</keyword>
<gene>
    <name evidence="15" type="ORF">ACFO4N_11535</name>
</gene>
<comment type="subcellular location">
    <subcellularLocation>
        <location evidence="2">Cell membrane</location>
        <topology evidence="2">Multi-pass membrane protein</topology>
    </subcellularLocation>
</comment>
<dbReference type="SMART" id="SM00304">
    <property type="entry name" value="HAMP"/>
    <property type="match status" value="1"/>
</dbReference>
<evidence type="ECO:0000256" key="9">
    <source>
        <dbReference type="ARBA" id="ARBA00022840"/>
    </source>
</evidence>
<evidence type="ECO:0000259" key="14">
    <source>
        <dbReference type="PROSITE" id="PS50885"/>
    </source>
</evidence>
<reference evidence="16" key="1">
    <citation type="journal article" date="2019" name="Int. J. Syst. Evol. Microbiol.">
        <title>The Global Catalogue of Microorganisms (GCM) 10K type strain sequencing project: providing services to taxonomists for standard genome sequencing and annotation.</title>
        <authorList>
            <consortium name="The Broad Institute Genomics Platform"/>
            <consortium name="The Broad Institute Genome Sequencing Center for Infectious Disease"/>
            <person name="Wu L."/>
            <person name="Ma J."/>
        </authorList>
    </citation>
    <scope>NUCLEOTIDE SEQUENCE [LARGE SCALE GENOMIC DNA]</scope>
    <source>
        <strain evidence="16">CGMCC 1.16306</strain>
    </source>
</reference>
<keyword evidence="16" id="KW-1185">Reference proteome</keyword>
<name>A0ABV9GRN1_9BACL</name>
<keyword evidence="7" id="KW-0547">Nucleotide-binding</keyword>
<dbReference type="InterPro" id="IPR003594">
    <property type="entry name" value="HATPase_dom"/>
</dbReference>
<dbReference type="PRINTS" id="PR00344">
    <property type="entry name" value="BCTRLSENSOR"/>
</dbReference>
<dbReference type="InterPro" id="IPR004358">
    <property type="entry name" value="Sig_transdc_His_kin-like_C"/>
</dbReference>
<keyword evidence="6 15" id="KW-0808">Transferase</keyword>
<accession>A0ABV9GRN1</accession>
<evidence type="ECO:0000256" key="2">
    <source>
        <dbReference type="ARBA" id="ARBA00004651"/>
    </source>
</evidence>
<dbReference type="PROSITE" id="PS50885">
    <property type="entry name" value="HAMP"/>
    <property type="match status" value="1"/>
</dbReference>
<dbReference type="InterPro" id="IPR010559">
    <property type="entry name" value="Sig_transdc_His_kin_internal"/>
</dbReference>
<evidence type="ECO:0000256" key="1">
    <source>
        <dbReference type="ARBA" id="ARBA00000085"/>
    </source>
</evidence>
<dbReference type="InterPro" id="IPR005467">
    <property type="entry name" value="His_kinase_dom"/>
</dbReference>
<evidence type="ECO:0000256" key="4">
    <source>
        <dbReference type="ARBA" id="ARBA00022475"/>
    </source>
</evidence>
<comment type="catalytic activity">
    <reaction evidence="1">
        <text>ATP + protein L-histidine = ADP + protein N-phospho-L-histidine.</text>
        <dbReference type="EC" id="2.7.13.3"/>
    </reaction>
</comment>
<feature type="transmembrane region" description="Helical" evidence="12">
    <location>
        <begin position="174"/>
        <end position="197"/>
    </location>
</feature>
<dbReference type="SMART" id="SM00387">
    <property type="entry name" value="HATPase_c"/>
    <property type="match status" value="1"/>
</dbReference>